<comment type="catalytic activity">
    <reaction evidence="11">
        <text>[Wnt protein]-L-serine + (9Z)-hexadecenoyl-CoA = [Wnt protein]-O-(9Z)-hexadecenoyl-L-serine + CoA</text>
        <dbReference type="Rhea" id="RHEA:45336"/>
        <dbReference type="Rhea" id="RHEA-COMP:11170"/>
        <dbReference type="Rhea" id="RHEA-COMP:11171"/>
        <dbReference type="ChEBI" id="CHEBI:29999"/>
        <dbReference type="ChEBI" id="CHEBI:57287"/>
        <dbReference type="ChEBI" id="CHEBI:61540"/>
        <dbReference type="ChEBI" id="CHEBI:85189"/>
        <dbReference type="EC" id="2.3.1.250"/>
    </reaction>
</comment>
<comment type="subcellular location">
    <subcellularLocation>
        <location evidence="1">Membrane</location>
        <topology evidence="1">Multi-pass membrane protein</topology>
    </subcellularLocation>
</comment>
<dbReference type="InterPro" id="IPR049941">
    <property type="entry name" value="LPLAT_7/PORCN-like"/>
</dbReference>
<dbReference type="Proteomes" id="UP000015104">
    <property type="component" value="Unassembled WGS sequence"/>
</dbReference>
<name>T1KDT4_TETUR</name>
<evidence type="ECO:0000256" key="5">
    <source>
        <dbReference type="ARBA" id="ARBA00022989"/>
    </source>
</evidence>
<evidence type="ECO:0000256" key="1">
    <source>
        <dbReference type="ARBA" id="ARBA00004141"/>
    </source>
</evidence>
<dbReference type="Pfam" id="PF03062">
    <property type="entry name" value="MBOAT"/>
    <property type="match status" value="1"/>
</dbReference>
<comment type="similarity">
    <text evidence="8">Belongs to the membrane-bound acyltransferase family. Porcupine subfamily.</text>
</comment>
<keyword evidence="5 12" id="KW-1133">Transmembrane helix</keyword>
<feature type="transmembrane region" description="Helical" evidence="12">
    <location>
        <begin position="94"/>
        <end position="109"/>
    </location>
</feature>
<feature type="transmembrane region" description="Helical" evidence="12">
    <location>
        <begin position="143"/>
        <end position="160"/>
    </location>
</feature>
<dbReference type="EnsemblMetazoa" id="tetur09g04120.1">
    <property type="protein sequence ID" value="tetur09g04120.1"/>
    <property type="gene ID" value="tetur09g04120"/>
</dbReference>
<dbReference type="AlphaFoldDB" id="T1KDT4"/>
<evidence type="ECO:0000313" key="13">
    <source>
        <dbReference type="EnsemblMetazoa" id="tetur09g04120.1"/>
    </source>
</evidence>
<dbReference type="PANTHER" id="PTHR13906:SF12">
    <property type="entry name" value="PROTEIN-SERINE O-PALMITOLEOYLTRANSFERASE PORCUPINE"/>
    <property type="match status" value="1"/>
</dbReference>
<evidence type="ECO:0000256" key="11">
    <source>
        <dbReference type="ARBA" id="ARBA00047978"/>
    </source>
</evidence>
<dbReference type="EMBL" id="CAEY01002026">
    <property type="status" value="NOT_ANNOTATED_CDS"/>
    <property type="molecule type" value="Genomic_DNA"/>
</dbReference>
<proteinExistence type="inferred from homology"/>
<feature type="transmembrane region" description="Helical" evidence="12">
    <location>
        <begin position="239"/>
        <end position="261"/>
    </location>
</feature>
<keyword evidence="6 12" id="KW-0472">Membrane</keyword>
<keyword evidence="14" id="KW-1185">Reference proteome</keyword>
<evidence type="ECO:0000256" key="6">
    <source>
        <dbReference type="ARBA" id="ARBA00023136"/>
    </source>
</evidence>
<reference evidence="13" key="2">
    <citation type="submission" date="2015-06" db="UniProtKB">
        <authorList>
            <consortium name="EnsemblMetazoa"/>
        </authorList>
    </citation>
    <scope>IDENTIFICATION</scope>
</reference>
<feature type="transmembrane region" description="Helical" evidence="12">
    <location>
        <begin position="360"/>
        <end position="377"/>
    </location>
</feature>
<evidence type="ECO:0000256" key="9">
    <source>
        <dbReference type="ARBA" id="ARBA00038867"/>
    </source>
</evidence>
<feature type="transmembrane region" description="Helical" evidence="12">
    <location>
        <begin position="506"/>
        <end position="527"/>
    </location>
</feature>
<dbReference type="GO" id="GO:0061355">
    <property type="term" value="P:Wnt protein secretion"/>
    <property type="evidence" value="ECO:0007669"/>
    <property type="project" value="TreeGrafter"/>
</dbReference>
<organism evidence="13 14">
    <name type="scientific">Tetranychus urticae</name>
    <name type="common">Two-spotted spider mite</name>
    <dbReference type="NCBI Taxonomy" id="32264"/>
    <lineage>
        <taxon>Eukaryota</taxon>
        <taxon>Metazoa</taxon>
        <taxon>Ecdysozoa</taxon>
        <taxon>Arthropoda</taxon>
        <taxon>Chelicerata</taxon>
        <taxon>Arachnida</taxon>
        <taxon>Acari</taxon>
        <taxon>Acariformes</taxon>
        <taxon>Trombidiformes</taxon>
        <taxon>Prostigmata</taxon>
        <taxon>Eleutherengona</taxon>
        <taxon>Raphignathae</taxon>
        <taxon>Tetranychoidea</taxon>
        <taxon>Tetranychidae</taxon>
        <taxon>Tetranychus</taxon>
    </lineage>
</organism>
<keyword evidence="2" id="KW-0808">Transferase</keyword>
<dbReference type="STRING" id="32264.T1KDT4"/>
<keyword evidence="3" id="KW-0879">Wnt signaling pathway</keyword>
<evidence type="ECO:0000256" key="2">
    <source>
        <dbReference type="ARBA" id="ARBA00022679"/>
    </source>
</evidence>
<dbReference type="eggNOG" id="KOG4312">
    <property type="taxonomic scope" value="Eukaryota"/>
</dbReference>
<dbReference type="GO" id="GO:0030258">
    <property type="term" value="P:lipid modification"/>
    <property type="evidence" value="ECO:0007669"/>
    <property type="project" value="TreeGrafter"/>
</dbReference>
<dbReference type="HOGENOM" id="CLU_516150_0_0_1"/>
<dbReference type="GO" id="GO:0005783">
    <property type="term" value="C:endoplasmic reticulum"/>
    <property type="evidence" value="ECO:0007669"/>
    <property type="project" value="TreeGrafter"/>
</dbReference>
<dbReference type="EC" id="2.3.1.250" evidence="9"/>
<dbReference type="InterPro" id="IPR004299">
    <property type="entry name" value="MBOAT_fam"/>
</dbReference>
<evidence type="ECO:0000256" key="8">
    <source>
        <dbReference type="ARBA" id="ARBA00038269"/>
    </source>
</evidence>
<sequence>MALKFAFVRIGVETIRTIVFEKPSLTSVSAFMENALTDEFYDDYITLDDCFDCIKHSFGDIFYQTILTTLLVNLGLKVTLQIVTRLCDKERKEVISRVVILLGGLFLIFHHFDSIYLSVLFLIYSVLGISLLNFRKNLVNNSLWIYVFIAIVSNELLYQFGSEKNIRLRIHLMSASMKLLSLRALLKTIVIDQDKSVPHFNLLITYLIHPQSLPLGGYFPPNLHLTADHYASFSFLKQSILSFIQAFIFLALSDCLILMVINSGENLIVDVFTQYLPESVCQMIGKLFVTYCTALQFRLSHYFVCFLIQSAHNFWGSEITVAKPSMVELPRSLVDVVIAWDIPMHKWLKERIYKPSKDKFGWASSIFITYATSSFIHGFRFEIWSVLLTLGLLTWIESLLRHLLASAIDTCIEAKSCSYTTEDTESRISVNYFSVFINHFKALFRSPVTNNPSCTRKHKFTPYNSFWVIIINLGFSLLAIFHLAYLGSSFNLGEEQTSTKYVIETWFDIGFYSHIIGLITILFYYLVK</sequence>
<evidence type="ECO:0000256" key="12">
    <source>
        <dbReference type="SAM" id="Phobius"/>
    </source>
</evidence>
<dbReference type="PANTHER" id="PTHR13906">
    <property type="entry name" value="PORCUPINE"/>
    <property type="match status" value="1"/>
</dbReference>
<feature type="transmembrane region" description="Helical" evidence="12">
    <location>
        <begin position="383"/>
        <end position="400"/>
    </location>
</feature>
<dbReference type="GO" id="GO:0016055">
    <property type="term" value="P:Wnt signaling pathway"/>
    <property type="evidence" value="ECO:0007669"/>
    <property type="project" value="UniProtKB-KW"/>
</dbReference>
<protein>
    <recommendedName>
        <fullName evidence="10">Protein-serine O-palmitoleoyltransferase porcupine</fullName>
        <ecNumber evidence="9">2.3.1.250</ecNumber>
    </recommendedName>
</protein>
<feature type="transmembrane region" description="Helical" evidence="12">
    <location>
        <begin position="115"/>
        <end position="134"/>
    </location>
</feature>
<keyword evidence="7" id="KW-0012">Acyltransferase</keyword>
<reference evidence="14" key="1">
    <citation type="submission" date="2011-08" db="EMBL/GenBank/DDBJ databases">
        <authorList>
            <person name="Rombauts S."/>
        </authorList>
    </citation>
    <scope>NUCLEOTIDE SEQUENCE</scope>
    <source>
        <strain evidence="14">London</strain>
    </source>
</reference>
<dbReference type="GO" id="GO:1990698">
    <property type="term" value="F:palmitoleoyltransferase activity"/>
    <property type="evidence" value="ECO:0007669"/>
    <property type="project" value="UniProtKB-EC"/>
</dbReference>
<dbReference type="GO" id="GO:0016020">
    <property type="term" value="C:membrane"/>
    <property type="evidence" value="ECO:0007669"/>
    <property type="project" value="UniProtKB-SubCell"/>
</dbReference>
<dbReference type="GO" id="GO:0017147">
    <property type="term" value="F:Wnt-protein binding"/>
    <property type="evidence" value="ECO:0007669"/>
    <property type="project" value="TreeGrafter"/>
</dbReference>
<accession>T1KDT4</accession>
<keyword evidence="4 12" id="KW-0812">Transmembrane</keyword>
<evidence type="ECO:0000313" key="14">
    <source>
        <dbReference type="Proteomes" id="UP000015104"/>
    </source>
</evidence>
<evidence type="ECO:0000256" key="7">
    <source>
        <dbReference type="ARBA" id="ARBA00023315"/>
    </source>
</evidence>
<feature type="transmembrane region" description="Helical" evidence="12">
    <location>
        <begin position="466"/>
        <end position="486"/>
    </location>
</feature>
<evidence type="ECO:0000256" key="4">
    <source>
        <dbReference type="ARBA" id="ARBA00022692"/>
    </source>
</evidence>
<evidence type="ECO:0000256" key="10">
    <source>
        <dbReference type="ARBA" id="ARBA00040371"/>
    </source>
</evidence>
<evidence type="ECO:0000256" key="3">
    <source>
        <dbReference type="ARBA" id="ARBA00022687"/>
    </source>
</evidence>